<organism evidence="4 5">
    <name type="scientific">Isosphaera pallida (strain ATCC 43644 / DSM 9630 / IS1B)</name>
    <dbReference type="NCBI Taxonomy" id="575540"/>
    <lineage>
        <taxon>Bacteria</taxon>
        <taxon>Pseudomonadati</taxon>
        <taxon>Planctomycetota</taxon>
        <taxon>Planctomycetia</taxon>
        <taxon>Isosphaerales</taxon>
        <taxon>Isosphaeraceae</taxon>
        <taxon>Isosphaera</taxon>
    </lineage>
</organism>
<feature type="domain" description="Restriction endonuclease type IV Mrr" evidence="2">
    <location>
        <begin position="160"/>
        <end position="279"/>
    </location>
</feature>
<dbReference type="Gene3D" id="3.40.1350.10">
    <property type="match status" value="1"/>
</dbReference>
<evidence type="ECO:0000313" key="5">
    <source>
        <dbReference type="Proteomes" id="UP000008631"/>
    </source>
</evidence>
<dbReference type="GO" id="GO:0009307">
    <property type="term" value="P:DNA restriction-modification system"/>
    <property type="evidence" value="ECO:0007669"/>
    <property type="project" value="InterPro"/>
</dbReference>
<evidence type="ECO:0000256" key="1">
    <source>
        <dbReference type="SAM" id="MobiDB-lite"/>
    </source>
</evidence>
<feature type="region of interest" description="Disordered" evidence="1">
    <location>
        <begin position="115"/>
        <end position="137"/>
    </location>
</feature>
<feature type="compositionally biased region" description="Low complexity" evidence="1">
    <location>
        <begin position="123"/>
        <end position="137"/>
    </location>
</feature>
<dbReference type="PANTHER" id="PTHR30015">
    <property type="entry name" value="MRR RESTRICTION SYSTEM PROTEIN"/>
    <property type="match status" value="1"/>
</dbReference>
<gene>
    <name evidence="4" type="ordered locus">Isop_3368</name>
</gene>
<keyword evidence="5" id="KW-1185">Reference proteome</keyword>
<dbReference type="RefSeq" id="WP_013566217.1">
    <property type="nucleotide sequence ID" value="NC_014962.1"/>
</dbReference>
<evidence type="ECO:0000259" key="3">
    <source>
        <dbReference type="Pfam" id="PF14338"/>
    </source>
</evidence>
<dbReference type="EMBL" id="CP002353">
    <property type="protein sequence ID" value="ADV63929.1"/>
    <property type="molecule type" value="Genomic_DNA"/>
</dbReference>
<dbReference type="Pfam" id="PF14338">
    <property type="entry name" value="Mrr_N"/>
    <property type="match status" value="1"/>
</dbReference>
<protein>
    <submittedName>
        <fullName evidence="4">Restriction endonuclease</fullName>
    </submittedName>
</protein>
<dbReference type="KEGG" id="ipa:Isop_3368"/>
<accession>E8R627</accession>
<dbReference type="FunCoup" id="E8R627">
    <property type="interactions" value="7"/>
</dbReference>
<keyword evidence="4" id="KW-0540">Nuclease</keyword>
<dbReference type="HOGENOM" id="CLU_063822_2_0_0"/>
<evidence type="ECO:0000313" key="4">
    <source>
        <dbReference type="EMBL" id="ADV63929.1"/>
    </source>
</evidence>
<feature type="domain" description="Restriction system protein Mrr-like N-terminal" evidence="3">
    <location>
        <begin position="6"/>
        <end position="91"/>
    </location>
</feature>
<dbReference type="SUPFAM" id="SSF52980">
    <property type="entry name" value="Restriction endonuclease-like"/>
    <property type="match status" value="1"/>
</dbReference>
<dbReference type="GO" id="GO:0003677">
    <property type="term" value="F:DNA binding"/>
    <property type="evidence" value="ECO:0007669"/>
    <property type="project" value="InterPro"/>
</dbReference>
<dbReference type="GO" id="GO:0015666">
    <property type="term" value="F:restriction endodeoxyribonuclease activity"/>
    <property type="evidence" value="ECO:0007669"/>
    <property type="project" value="TreeGrafter"/>
</dbReference>
<dbReference type="Proteomes" id="UP000008631">
    <property type="component" value="Chromosome"/>
</dbReference>
<reference key="1">
    <citation type="submission" date="2010-11" db="EMBL/GenBank/DDBJ databases">
        <title>The complete sequence of chromosome of Isophaera pallida ATCC 43644.</title>
        <authorList>
            <consortium name="US DOE Joint Genome Institute (JGI-PGF)"/>
            <person name="Lucas S."/>
            <person name="Copeland A."/>
            <person name="Lapidus A."/>
            <person name="Bruce D."/>
            <person name="Goodwin L."/>
            <person name="Pitluck S."/>
            <person name="Kyrpides N."/>
            <person name="Mavromatis K."/>
            <person name="Pagani I."/>
            <person name="Ivanova N."/>
            <person name="Saunders E."/>
            <person name="Brettin T."/>
            <person name="Detter J.C."/>
            <person name="Han C."/>
            <person name="Tapia R."/>
            <person name="Land M."/>
            <person name="Hauser L."/>
            <person name="Markowitz V."/>
            <person name="Cheng J.-F."/>
            <person name="Hugenholtz P."/>
            <person name="Woyke T."/>
            <person name="Wu D."/>
            <person name="Eisen J.A."/>
        </authorList>
    </citation>
    <scope>NUCLEOTIDE SEQUENCE</scope>
    <source>
        <strain>ATCC 43644</strain>
    </source>
</reference>
<dbReference type="AlphaFoldDB" id="E8R627"/>
<dbReference type="eggNOG" id="COG1715">
    <property type="taxonomic scope" value="Bacteria"/>
</dbReference>
<dbReference type="InParanoid" id="E8R627"/>
<dbReference type="PANTHER" id="PTHR30015:SF7">
    <property type="entry name" value="TYPE IV METHYL-DIRECTED RESTRICTION ENZYME ECOKMRR"/>
    <property type="match status" value="1"/>
</dbReference>
<keyword evidence="4" id="KW-0378">Hydrolase</keyword>
<dbReference type="STRING" id="575540.Isop_3368"/>
<dbReference type="InterPro" id="IPR025745">
    <property type="entry name" value="Mrr-like_N_dom"/>
</dbReference>
<dbReference type="REBASE" id="31785">
    <property type="entry name" value="Ipa43644MrrP"/>
</dbReference>
<reference evidence="4 5" key="2">
    <citation type="journal article" date="2011" name="Stand. Genomic Sci.">
        <title>Complete genome sequence of Isosphaera pallida type strain (IS1B).</title>
        <authorList>
            <consortium name="US DOE Joint Genome Institute (JGI-PGF)"/>
            <person name="Goker M."/>
            <person name="Cleland D."/>
            <person name="Saunders E."/>
            <person name="Lapidus A."/>
            <person name="Nolan M."/>
            <person name="Lucas S."/>
            <person name="Hammon N."/>
            <person name="Deshpande S."/>
            <person name="Cheng J.F."/>
            <person name="Tapia R."/>
            <person name="Han C."/>
            <person name="Goodwin L."/>
            <person name="Pitluck S."/>
            <person name="Liolios K."/>
            <person name="Pagani I."/>
            <person name="Ivanova N."/>
            <person name="Mavromatis K."/>
            <person name="Pati A."/>
            <person name="Chen A."/>
            <person name="Palaniappan K."/>
            <person name="Land M."/>
            <person name="Hauser L."/>
            <person name="Chang Y.J."/>
            <person name="Jeffries C.D."/>
            <person name="Detter J.C."/>
            <person name="Beck B."/>
            <person name="Woyke T."/>
            <person name="Bristow J."/>
            <person name="Eisen J.A."/>
            <person name="Markowitz V."/>
            <person name="Hugenholtz P."/>
            <person name="Kyrpides N.C."/>
            <person name="Klenk H.P."/>
        </authorList>
    </citation>
    <scope>NUCLEOTIDE SEQUENCE [LARGE SCALE GENOMIC DNA]</scope>
    <source>
        <strain evidence="5">ATCC 43644 / DSM 9630 / IS1B</strain>
    </source>
</reference>
<dbReference type="InterPro" id="IPR011856">
    <property type="entry name" value="tRNA_endonuc-like_dom_sf"/>
</dbReference>
<dbReference type="InterPro" id="IPR052906">
    <property type="entry name" value="Type_IV_Methyl-Rstrct_Enzyme"/>
</dbReference>
<sequence>MPVPDFQSIMLPLLEALQNGEEVAVRDLTALLADRFMLTPEDRQQMLPSGEQTVFNNRVGWAKTHLKNAGLIDNPTRGRVRITEVGMKVLAEKPATVNCRFLKRFPTYLKFTGQGAGKGGAEVGPNETTPETSQTPQELLDASYHALRKATLEELLIRLKACSSGHFEKVVVRLLLAMGYGGVAGDGTVTGKSGDGGIDGMIKEDKLGLDVVCLQAKRWEGTVGRPIIQGFVGSMDYIRAKKGVIITTSQFSRDAQEFVDRIEGKKVVLIDGPTLADLMIEHNVGVTTTRRYELKDVSNDFFDEDEG</sequence>
<dbReference type="InterPro" id="IPR011335">
    <property type="entry name" value="Restrct_endonuc-II-like"/>
</dbReference>
<evidence type="ECO:0000259" key="2">
    <source>
        <dbReference type="Pfam" id="PF04471"/>
    </source>
</evidence>
<name>E8R627_ISOPI</name>
<dbReference type="OrthoDB" id="9803736at2"/>
<keyword evidence="4" id="KW-0255">Endonuclease</keyword>
<dbReference type="Pfam" id="PF04471">
    <property type="entry name" value="Mrr_cat"/>
    <property type="match status" value="1"/>
</dbReference>
<dbReference type="InterPro" id="IPR007560">
    <property type="entry name" value="Restrct_endonuc_IV_Mrr"/>
</dbReference>
<proteinExistence type="predicted"/>